<sequence length="137" mass="15117">MFATIRKPDALDDLKAQYPETLSVAILDVTDTAAINEVITKAFAEMGNIDVIVNNAGYALFCAVEEASNEQIRQQIDTNVIGSIQVIRAALPFLRQQGHGRIMQISTAGGQTTYPNFGYYHTTKWQLKASVILLQKN</sequence>
<protein>
    <recommendedName>
        <fullName evidence="5">Short subunit dehydrogenase</fullName>
    </recommendedName>
</protein>
<dbReference type="InterPro" id="IPR002347">
    <property type="entry name" value="SDR_fam"/>
</dbReference>
<dbReference type="PANTHER" id="PTHR43976:SF16">
    <property type="entry name" value="SHORT-CHAIN DEHYDROGENASE_REDUCTASE FAMILY PROTEIN"/>
    <property type="match status" value="1"/>
</dbReference>
<evidence type="ECO:0000256" key="2">
    <source>
        <dbReference type="ARBA" id="ARBA00023002"/>
    </source>
</evidence>
<dbReference type="Proteomes" id="UP001501436">
    <property type="component" value="Unassembled WGS sequence"/>
</dbReference>
<dbReference type="PRINTS" id="PR00081">
    <property type="entry name" value="GDHRDH"/>
</dbReference>
<organism evidence="3 4">
    <name type="scientific">Mucilaginibacter defluvii</name>
    <dbReference type="NCBI Taxonomy" id="1196019"/>
    <lineage>
        <taxon>Bacteria</taxon>
        <taxon>Pseudomonadati</taxon>
        <taxon>Bacteroidota</taxon>
        <taxon>Sphingobacteriia</taxon>
        <taxon>Sphingobacteriales</taxon>
        <taxon>Sphingobacteriaceae</taxon>
        <taxon>Mucilaginibacter</taxon>
    </lineage>
</organism>
<dbReference type="InterPro" id="IPR051911">
    <property type="entry name" value="SDR_oxidoreductase"/>
</dbReference>
<proteinExistence type="inferred from homology"/>
<dbReference type="Gene3D" id="3.40.50.720">
    <property type="entry name" value="NAD(P)-binding Rossmann-like Domain"/>
    <property type="match status" value="1"/>
</dbReference>
<evidence type="ECO:0008006" key="5">
    <source>
        <dbReference type="Google" id="ProtNLM"/>
    </source>
</evidence>
<gene>
    <name evidence="3" type="ORF">GCM10023313_20680</name>
</gene>
<name>A0ABP9G0J5_9SPHI</name>
<comment type="similarity">
    <text evidence="1">Belongs to the short-chain dehydrogenases/reductases (SDR) family.</text>
</comment>
<evidence type="ECO:0000313" key="4">
    <source>
        <dbReference type="Proteomes" id="UP001501436"/>
    </source>
</evidence>
<dbReference type="PANTHER" id="PTHR43976">
    <property type="entry name" value="SHORT CHAIN DEHYDROGENASE"/>
    <property type="match status" value="1"/>
</dbReference>
<dbReference type="InterPro" id="IPR036291">
    <property type="entry name" value="NAD(P)-bd_dom_sf"/>
</dbReference>
<reference evidence="4" key="1">
    <citation type="journal article" date="2019" name="Int. J. Syst. Evol. Microbiol.">
        <title>The Global Catalogue of Microorganisms (GCM) 10K type strain sequencing project: providing services to taxonomists for standard genome sequencing and annotation.</title>
        <authorList>
            <consortium name="The Broad Institute Genomics Platform"/>
            <consortium name="The Broad Institute Genome Sequencing Center for Infectious Disease"/>
            <person name="Wu L."/>
            <person name="Ma J."/>
        </authorList>
    </citation>
    <scope>NUCLEOTIDE SEQUENCE [LARGE SCALE GENOMIC DNA]</scope>
    <source>
        <strain evidence="4">JCM 18283</strain>
    </source>
</reference>
<keyword evidence="2" id="KW-0560">Oxidoreductase</keyword>
<accession>A0ABP9G0J5</accession>
<dbReference type="EMBL" id="BAABJI010000002">
    <property type="protein sequence ID" value="GAA4916968.1"/>
    <property type="molecule type" value="Genomic_DNA"/>
</dbReference>
<evidence type="ECO:0000313" key="3">
    <source>
        <dbReference type="EMBL" id="GAA4916968.1"/>
    </source>
</evidence>
<keyword evidence="4" id="KW-1185">Reference proteome</keyword>
<comment type="caution">
    <text evidence="3">The sequence shown here is derived from an EMBL/GenBank/DDBJ whole genome shotgun (WGS) entry which is preliminary data.</text>
</comment>
<dbReference type="SUPFAM" id="SSF51735">
    <property type="entry name" value="NAD(P)-binding Rossmann-fold domains"/>
    <property type="match status" value="1"/>
</dbReference>
<evidence type="ECO:0000256" key="1">
    <source>
        <dbReference type="ARBA" id="ARBA00006484"/>
    </source>
</evidence>
<dbReference type="Pfam" id="PF00106">
    <property type="entry name" value="adh_short"/>
    <property type="match status" value="1"/>
</dbReference>